<organism evidence="1 2">
    <name type="scientific">Polyangium sorediatum</name>
    <dbReference type="NCBI Taxonomy" id="889274"/>
    <lineage>
        <taxon>Bacteria</taxon>
        <taxon>Pseudomonadati</taxon>
        <taxon>Myxococcota</taxon>
        <taxon>Polyangia</taxon>
        <taxon>Polyangiales</taxon>
        <taxon>Polyangiaceae</taxon>
        <taxon>Polyangium</taxon>
    </lineage>
</organism>
<evidence type="ECO:0000313" key="1">
    <source>
        <dbReference type="EMBL" id="MDI1429600.1"/>
    </source>
</evidence>
<accession>A0ABT6NMP8</accession>
<gene>
    <name evidence="1" type="ORF">QHF89_08840</name>
</gene>
<dbReference type="RefSeq" id="WP_136967664.1">
    <property type="nucleotide sequence ID" value="NZ_JARZHI010000005.1"/>
</dbReference>
<name>A0ABT6NMP8_9BACT</name>
<protein>
    <submittedName>
        <fullName evidence="1">Uncharacterized protein</fullName>
    </submittedName>
</protein>
<comment type="caution">
    <text evidence="1">The sequence shown here is derived from an EMBL/GenBank/DDBJ whole genome shotgun (WGS) entry which is preliminary data.</text>
</comment>
<dbReference type="EMBL" id="JARZHI010000005">
    <property type="protein sequence ID" value="MDI1429600.1"/>
    <property type="molecule type" value="Genomic_DNA"/>
</dbReference>
<reference evidence="1 2" key="1">
    <citation type="submission" date="2023-04" db="EMBL/GenBank/DDBJ databases">
        <title>The genome sequence of Polyangium sorediatum DSM14670.</title>
        <authorList>
            <person name="Zhang X."/>
        </authorList>
    </citation>
    <scope>NUCLEOTIDE SEQUENCE [LARGE SCALE GENOMIC DNA]</scope>
    <source>
        <strain evidence="1 2">DSM 14670</strain>
    </source>
</reference>
<sequence>MSIMIMLVVEANEANRRVGAGGDDAGRGPTRVRRDEEQHLAGIVRARQQPKAAAICAWL</sequence>
<proteinExistence type="predicted"/>
<keyword evidence="2" id="KW-1185">Reference proteome</keyword>
<evidence type="ECO:0000313" key="2">
    <source>
        <dbReference type="Proteomes" id="UP001160301"/>
    </source>
</evidence>
<dbReference type="Proteomes" id="UP001160301">
    <property type="component" value="Unassembled WGS sequence"/>
</dbReference>